<dbReference type="Gene3D" id="1.20.1530.20">
    <property type="match status" value="1"/>
</dbReference>
<evidence type="ECO:0000256" key="12">
    <source>
        <dbReference type="SAM" id="Phobius"/>
    </source>
</evidence>
<reference evidence="14 15" key="1">
    <citation type="submission" date="2023-10" db="EMBL/GenBank/DDBJ databases">
        <title>Chromosome-scale genome assembly provides insights into flower coloration mechanisms of Canna indica.</title>
        <authorList>
            <person name="Li C."/>
        </authorList>
    </citation>
    <scope>NUCLEOTIDE SEQUENCE [LARGE SCALE GENOMIC DNA]</scope>
    <source>
        <tissue evidence="14">Flower</tissue>
    </source>
</reference>
<evidence type="ECO:0000259" key="13">
    <source>
        <dbReference type="Pfam" id="PF00999"/>
    </source>
</evidence>
<dbReference type="Proteomes" id="UP001327560">
    <property type="component" value="Chromosome 9"/>
</dbReference>
<evidence type="ECO:0000256" key="3">
    <source>
        <dbReference type="ARBA" id="ARBA00004141"/>
    </source>
</evidence>
<evidence type="ECO:0000256" key="1">
    <source>
        <dbReference type="ARBA" id="ARBA00003198"/>
    </source>
</evidence>
<evidence type="ECO:0000256" key="8">
    <source>
        <dbReference type="ARBA" id="ARBA00022989"/>
    </source>
</evidence>
<keyword evidence="6 12" id="KW-0812">Transmembrane</keyword>
<name>A0AAQ3L0U0_9LILI</name>
<dbReference type="PANTHER" id="PTHR32468:SF30">
    <property type="entry name" value="OS12G0109150 PROTEIN"/>
    <property type="match status" value="1"/>
</dbReference>
<dbReference type="GO" id="GO:0016020">
    <property type="term" value="C:membrane"/>
    <property type="evidence" value="ECO:0007669"/>
    <property type="project" value="UniProtKB-SubCell"/>
</dbReference>
<sequence length="363" mass="39444">MSAIVRNIPRLFNISDGGDSSDTICCFNGYVNSKGVFLDDNPFEYSVPLLLFDISFFLAANTTHYTGILLGPSVIGQSETFRRTLFLKWVHLVLDVISLVSLAFFMFTVGVKTNLSLLRKPRKHSLAIGAASSILPFALTLSLYYLLKPSFPNNLCNSPLLFMITARLSFSSFPVLAPALGELQLLNSELGLIVMSASLVSDIADWVVSTLATSWTMLFEAKTPVAAVGIIASVVSIVLFLMFVVRPSAKWSVSRMPAGEAMAECHFTLLMLAALLMSFVTQTLGLNLSSGADVDGKAGAAMHGLVLALSVVQWGVIELVVLVCFFSKLIGTVVMYHYLHMSMNDAFSLGLMLNNQHQGNLHL</sequence>
<evidence type="ECO:0000256" key="10">
    <source>
        <dbReference type="ARBA" id="ARBA00023136"/>
    </source>
</evidence>
<protein>
    <recommendedName>
        <fullName evidence="13">Cation/H+ exchanger transmembrane domain-containing protein</fullName>
    </recommendedName>
</protein>
<evidence type="ECO:0000256" key="2">
    <source>
        <dbReference type="ARBA" id="ARBA00004119"/>
    </source>
</evidence>
<feature type="transmembrane region" description="Helical" evidence="12">
    <location>
        <begin position="159"/>
        <end position="180"/>
    </location>
</feature>
<feature type="transmembrane region" description="Helical" evidence="12">
    <location>
        <begin position="125"/>
        <end position="147"/>
    </location>
</feature>
<keyword evidence="9" id="KW-0406">Ion transport</keyword>
<keyword evidence="10 12" id="KW-0472">Membrane</keyword>
<keyword evidence="4" id="KW-0813">Transport</keyword>
<keyword evidence="7" id="KW-0630">Potassium</keyword>
<gene>
    <name evidence="14" type="ORF">Cni_G27439</name>
</gene>
<dbReference type="InterPro" id="IPR006153">
    <property type="entry name" value="Cation/H_exchanger_TM"/>
</dbReference>
<dbReference type="PANTHER" id="PTHR32468">
    <property type="entry name" value="CATION/H + ANTIPORTER"/>
    <property type="match status" value="1"/>
</dbReference>
<dbReference type="GO" id="GO:0006885">
    <property type="term" value="P:regulation of pH"/>
    <property type="evidence" value="ECO:0007669"/>
    <property type="project" value="TreeGrafter"/>
</dbReference>
<proteinExistence type="inferred from homology"/>
<evidence type="ECO:0000256" key="5">
    <source>
        <dbReference type="ARBA" id="ARBA00022538"/>
    </source>
</evidence>
<dbReference type="GO" id="GO:1902600">
    <property type="term" value="P:proton transmembrane transport"/>
    <property type="evidence" value="ECO:0007669"/>
    <property type="project" value="InterPro"/>
</dbReference>
<feature type="transmembrane region" description="Helical" evidence="12">
    <location>
        <begin position="305"/>
        <end position="326"/>
    </location>
</feature>
<feature type="transmembrane region" description="Helical" evidence="12">
    <location>
        <begin position="225"/>
        <end position="245"/>
    </location>
</feature>
<comment type="similarity">
    <text evidence="11">Belongs to the monovalent cation:proton antiporter 2 (CPA2) transporter (TC 2.A.37) family. CHX (TC 2.A.37.4) subfamily.</text>
</comment>
<dbReference type="Pfam" id="PF00999">
    <property type="entry name" value="Na_H_Exchanger"/>
    <property type="match status" value="1"/>
</dbReference>
<feature type="transmembrane region" description="Helical" evidence="12">
    <location>
        <begin position="89"/>
        <end position="113"/>
    </location>
</feature>
<organism evidence="14 15">
    <name type="scientific">Canna indica</name>
    <name type="common">Indian-shot</name>
    <dbReference type="NCBI Taxonomy" id="4628"/>
    <lineage>
        <taxon>Eukaryota</taxon>
        <taxon>Viridiplantae</taxon>
        <taxon>Streptophyta</taxon>
        <taxon>Embryophyta</taxon>
        <taxon>Tracheophyta</taxon>
        <taxon>Spermatophyta</taxon>
        <taxon>Magnoliopsida</taxon>
        <taxon>Liliopsida</taxon>
        <taxon>Zingiberales</taxon>
        <taxon>Cannaceae</taxon>
        <taxon>Canna</taxon>
    </lineage>
</organism>
<dbReference type="GO" id="GO:0015297">
    <property type="term" value="F:antiporter activity"/>
    <property type="evidence" value="ECO:0007669"/>
    <property type="project" value="InterPro"/>
</dbReference>
<evidence type="ECO:0000313" key="15">
    <source>
        <dbReference type="Proteomes" id="UP001327560"/>
    </source>
</evidence>
<evidence type="ECO:0000313" key="14">
    <source>
        <dbReference type="EMBL" id="WOL18642.1"/>
    </source>
</evidence>
<evidence type="ECO:0000256" key="6">
    <source>
        <dbReference type="ARBA" id="ARBA00022692"/>
    </source>
</evidence>
<evidence type="ECO:0000256" key="9">
    <source>
        <dbReference type="ARBA" id="ARBA00023065"/>
    </source>
</evidence>
<dbReference type="InterPro" id="IPR038770">
    <property type="entry name" value="Na+/solute_symporter_sf"/>
</dbReference>
<feature type="domain" description="Cation/H+ exchanger transmembrane" evidence="13">
    <location>
        <begin position="66"/>
        <end position="286"/>
    </location>
</feature>
<evidence type="ECO:0000256" key="7">
    <source>
        <dbReference type="ARBA" id="ARBA00022958"/>
    </source>
</evidence>
<dbReference type="GO" id="GO:0009941">
    <property type="term" value="C:chloroplast envelope"/>
    <property type="evidence" value="ECO:0007669"/>
    <property type="project" value="UniProtKB-SubCell"/>
</dbReference>
<dbReference type="AlphaFoldDB" id="A0AAQ3L0U0"/>
<dbReference type="EMBL" id="CP136898">
    <property type="protein sequence ID" value="WOL18642.1"/>
    <property type="molecule type" value="Genomic_DNA"/>
</dbReference>
<keyword evidence="8 12" id="KW-1133">Transmembrane helix</keyword>
<evidence type="ECO:0000256" key="11">
    <source>
        <dbReference type="ARBA" id="ARBA00038341"/>
    </source>
</evidence>
<dbReference type="GO" id="GO:0006813">
    <property type="term" value="P:potassium ion transport"/>
    <property type="evidence" value="ECO:0007669"/>
    <property type="project" value="UniProtKB-KW"/>
</dbReference>
<comment type="function">
    <text evidence="1">May function as sodium-coupled metabolite transporter across the chloroplast envelope.</text>
</comment>
<keyword evidence="15" id="KW-1185">Reference proteome</keyword>
<feature type="transmembrane region" description="Helical" evidence="12">
    <location>
        <begin position="266"/>
        <end position="285"/>
    </location>
</feature>
<comment type="subcellular location">
    <subcellularLocation>
        <location evidence="3">Membrane</location>
        <topology evidence="3">Multi-pass membrane protein</topology>
    </subcellularLocation>
    <subcellularLocation>
        <location evidence="2">Plastid</location>
        <location evidence="2">Chloroplast envelope</location>
    </subcellularLocation>
</comment>
<accession>A0AAQ3L0U0</accession>
<dbReference type="InterPro" id="IPR050794">
    <property type="entry name" value="CPA2_transporter"/>
</dbReference>
<keyword evidence="5" id="KW-0633">Potassium transport</keyword>
<evidence type="ECO:0000256" key="4">
    <source>
        <dbReference type="ARBA" id="ARBA00022448"/>
    </source>
</evidence>
<dbReference type="GO" id="GO:0012505">
    <property type="term" value="C:endomembrane system"/>
    <property type="evidence" value="ECO:0007669"/>
    <property type="project" value="TreeGrafter"/>
</dbReference>